<name>A0A1G9TBA8_9GAMM</name>
<protein>
    <submittedName>
        <fullName evidence="2">Uncharacterized protein</fullName>
    </submittedName>
</protein>
<sequence>MLEVPLELRCNVCGHDRFILPAVDAMDQGVRCGECLAFKCHADDLEQHMLAAASSLPPQPGKSPRRPSAM</sequence>
<dbReference type="EMBL" id="FNGH01000013">
    <property type="protein sequence ID" value="SDM44936.1"/>
    <property type="molecule type" value="Genomic_DNA"/>
</dbReference>
<gene>
    <name evidence="2" type="ORF">SAMN05192555_11370</name>
</gene>
<evidence type="ECO:0000256" key="1">
    <source>
        <dbReference type="SAM" id="MobiDB-lite"/>
    </source>
</evidence>
<accession>A0A1G9TBA8</accession>
<organism evidence="2 3">
    <name type="scientific">Franzmannia pantelleriensis</name>
    <dbReference type="NCBI Taxonomy" id="48727"/>
    <lineage>
        <taxon>Bacteria</taxon>
        <taxon>Pseudomonadati</taxon>
        <taxon>Pseudomonadota</taxon>
        <taxon>Gammaproteobacteria</taxon>
        <taxon>Oceanospirillales</taxon>
        <taxon>Halomonadaceae</taxon>
        <taxon>Franzmannia</taxon>
    </lineage>
</organism>
<feature type="region of interest" description="Disordered" evidence="1">
    <location>
        <begin position="51"/>
        <end position="70"/>
    </location>
</feature>
<evidence type="ECO:0000313" key="3">
    <source>
        <dbReference type="Proteomes" id="UP000199107"/>
    </source>
</evidence>
<dbReference type="STRING" id="48727.SAMN05192555_11370"/>
<proteinExistence type="predicted"/>
<dbReference type="AlphaFoldDB" id="A0A1G9TBA8"/>
<reference evidence="3" key="1">
    <citation type="submission" date="2016-10" db="EMBL/GenBank/DDBJ databases">
        <authorList>
            <person name="Varghese N."/>
            <person name="Submissions S."/>
        </authorList>
    </citation>
    <scope>NUCLEOTIDE SEQUENCE [LARGE SCALE GENOMIC DNA]</scope>
    <source>
        <strain evidence="3">AAP</strain>
    </source>
</reference>
<evidence type="ECO:0000313" key="2">
    <source>
        <dbReference type="EMBL" id="SDM44936.1"/>
    </source>
</evidence>
<dbReference type="Proteomes" id="UP000199107">
    <property type="component" value="Unassembled WGS sequence"/>
</dbReference>
<keyword evidence="3" id="KW-1185">Reference proteome</keyword>